<reference evidence="2 3" key="1">
    <citation type="submission" date="2020-12" db="EMBL/GenBank/DDBJ databases">
        <title>A novel species.</title>
        <authorList>
            <person name="Li K."/>
        </authorList>
    </citation>
    <scope>NUCLEOTIDE SEQUENCE [LARGE SCALE GENOMIC DNA]</scope>
    <source>
        <strain evidence="2 3">ZYC-3</strain>
    </source>
</reference>
<name>A0A7T7I6C8_9ACTN</name>
<dbReference type="AlphaFoldDB" id="A0A7T7I6C8"/>
<accession>A0A7T7I6C8</accession>
<dbReference type="KEGG" id="slf:JEQ17_20540"/>
<evidence type="ECO:0000313" key="2">
    <source>
        <dbReference type="EMBL" id="QQM41607.1"/>
    </source>
</evidence>
<organism evidence="2 3">
    <name type="scientific">Streptomyces liliifuscus</name>
    <dbReference type="NCBI Taxonomy" id="2797636"/>
    <lineage>
        <taxon>Bacteria</taxon>
        <taxon>Bacillati</taxon>
        <taxon>Actinomycetota</taxon>
        <taxon>Actinomycetes</taxon>
        <taxon>Kitasatosporales</taxon>
        <taxon>Streptomycetaceae</taxon>
        <taxon>Streptomyces</taxon>
    </lineage>
</organism>
<dbReference type="Proteomes" id="UP000595636">
    <property type="component" value="Chromosome"/>
</dbReference>
<gene>
    <name evidence="2" type="ORF">JEQ17_20540</name>
</gene>
<evidence type="ECO:0000313" key="3">
    <source>
        <dbReference type="Proteomes" id="UP000595636"/>
    </source>
</evidence>
<evidence type="ECO:0000256" key="1">
    <source>
        <dbReference type="SAM" id="SignalP"/>
    </source>
</evidence>
<evidence type="ECO:0008006" key="4">
    <source>
        <dbReference type="Google" id="ProtNLM"/>
    </source>
</evidence>
<keyword evidence="1" id="KW-0732">Signal</keyword>
<protein>
    <recommendedName>
        <fullName evidence="4">DUF11 domain-containing protein</fullName>
    </recommendedName>
</protein>
<sequence>MRPDSVRRALRLGACTGAMTGLLTVGLALPAAADEPETDQLWINAPYEQSLPLGTDGGEPPTRTLDLGMYHDNSNFTVTDGRLTVDVSGLAGVAEVTWPDNCTPSGTTAVCVVPDVPVVGEGESRQIHLGVRAADGAAGGAQGRITYEATATGGPDGTLVAPHDSFDTTLTVASGPDLSIRDEPPIGETEPGTTETIPFALSNKGNEASNGFTLTMYASYGLDFVSTYPECEYTDIVPVAHATCTFDEVLAPGESFELPEPLKVAIAEHAFNERLDLSVEPGGGATDLWNDDNYVALQIGAANTADFAVRGAAVSGAAGDTVTASIAFRNNGPAWVGNLGSGDPVASVDLRVPQGTTVTGVPSGCFPRTLDGGYYPGSTGAPRYVCNLPYWVSESAERAYAFKLRVDAVVPGASGAVTVRPERGDSFPFDPVGSNNSASLVVN</sequence>
<feature type="chain" id="PRO_5032675225" description="DUF11 domain-containing protein" evidence="1">
    <location>
        <begin position="34"/>
        <end position="443"/>
    </location>
</feature>
<dbReference type="RefSeq" id="WP_200396597.1">
    <property type="nucleotide sequence ID" value="NZ_CP066831.1"/>
</dbReference>
<keyword evidence="3" id="KW-1185">Reference proteome</keyword>
<proteinExistence type="predicted"/>
<dbReference type="EMBL" id="CP066831">
    <property type="protein sequence ID" value="QQM41607.1"/>
    <property type="molecule type" value="Genomic_DNA"/>
</dbReference>
<feature type="signal peptide" evidence="1">
    <location>
        <begin position="1"/>
        <end position="33"/>
    </location>
</feature>